<sequence length="22" mass="2445">MDFSALTEDKRSSSKLMGIVND</sequence>
<protein>
    <submittedName>
        <fullName evidence="2">Uncharacterized protein</fullName>
    </submittedName>
</protein>
<gene>
    <name evidence="2" type="ORF">METZ01_LOCUS513576</name>
</gene>
<name>A0A383EUV6_9ZZZZ</name>
<accession>A0A383EUV6</accession>
<feature type="non-terminal residue" evidence="2">
    <location>
        <position position="22"/>
    </location>
</feature>
<proteinExistence type="predicted"/>
<evidence type="ECO:0000256" key="1">
    <source>
        <dbReference type="SAM" id="MobiDB-lite"/>
    </source>
</evidence>
<dbReference type="AlphaFoldDB" id="A0A383EUV6"/>
<feature type="region of interest" description="Disordered" evidence="1">
    <location>
        <begin position="1"/>
        <end position="22"/>
    </location>
</feature>
<evidence type="ECO:0000313" key="2">
    <source>
        <dbReference type="EMBL" id="SVE60722.1"/>
    </source>
</evidence>
<dbReference type="EMBL" id="UINC01229128">
    <property type="protein sequence ID" value="SVE60722.1"/>
    <property type="molecule type" value="Genomic_DNA"/>
</dbReference>
<reference evidence="2" key="1">
    <citation type="submission" date="2018-05" db="EMBL/GenBank/DDBJ databases">
        <authorList>
            <person name="Lanie J.A."/>
            <person name="Ng W.-L."/>
            <person name="Kazmierczak K.M."/>
            <person name="Andrzejewski T.M."/>
            <person name="Davidsen T.M."/>
            <person name="Wayne K.J."/>
            <person name="Tettelin H."/>
            <person name="Glass J.I."/>
            <person name="Rusch D."/>
            <person name="Podicherti R."/>
            <person name="Tsui H.-C.T."/>
            <person name="Winkler M.E."/>
        </authorList>
    </citation>
    <scope>NUCLEOTIDE SEQUENCE</scope>
</reference>
<organism evidence="2">
    <name type="scientific">marine metagenome</name>
    <dbReference type="NCBI Taxonomy" id="408172"/>
    <lineage>
        <taxon>unclassified sequences</taxon>
        <taxon>metagenomes</taxon>
        <taxon>ecological metagenomes</taxon>
    </lineage>
</organism>